<dbReference type="Proteomes" id="UP000594749">
    <property type="component" value="Chromosome"/>
</dbReference>
<dbReference type="OrthoDB" id="9804286at2"/>
<dbReference type="RefSeq" id="WP_025803038.1">
    <property type="nucleotide sequence ID" value="NZ_CP053842.1"/>
</dbReference>
<dbReference type="EMBL" id="CP063078">
    <property type="protein sequence ID" value="QOQ87473.1"/>
    <property type="molecule type" value="Genomic_DNA"/>
</dbReference>
<organism evidence="2 3">
    <name type="scientific">Campylobacter corcagiensis</name>
    <dbReference type="NCBI Taxonomy" id="1448857"/>
    <lineage>
        <taxon>Bacteria</taxon>
        <taxon>Pseudomonadati</taxon>
        <taxon>Campylobacterota</taxon>
        <taxon>Epsilonproteobacteria</taxon>
        <taxon>Campylobacterales</taxon>
        <taxon>Campylobacteraceae</taxon>
        <taxon>Campylobacter</taxon>
    </lineage>
</organism>
<dbReference type="SUPFAM" id="SSF69572">
    <property type="entry name" value="Activating enzymes of the ubiquitin-like proteins"/>
    <property type="match status" value="1"/>
</dbReference>
<feature type="domain" description="THIF-type NAD/FAD binding fold" evidence="1">
    <location>
        <begin position="6"/>
        <end position="198"/>
    </location>
</feature>
<accession>A0A7M1LGL2</accession>
<keyword evidence="2" id="KW-0548">Nucleotidyltransferase</keyword>
<dbReference type="GO" id="GO:0008641">
    <property type="term" value="F:ubiquitin-like modifier activating enzyme activity"/>
    <property type="evidence" value="ECO:0007669"/>
    <property type="project" value="InterPro"/>
</dbReference>
<dbReference type="GO" id="GO:0004792">
    <property type="term" value="F:thiosulfate-cyanide sulfurtransferase activity"/>
    <property type="evidence" value="ECO:0007669"/>
    <property type="project" value="TreeGrafter"/>
</dbReference>
<keyword evidence="2" id="KW-0808">Transferase</keyword>
<evidence type="ECO:0000313" key="3">
    <source>
        <dbReference type="Proteomes" id="UP000594749"/>
    </source>
</evidence>
<dbReference type="GO" id="GO:0016779">
    <property type="term" value="F:nucleotidyltransferase activity"/>
    <property type="evidence" value="ECO:0007669"/>
    <property type="project" value="UniProtKB-KW"/>
</dbReference>
<dbReference type="GO" id="GO:0005737">
    <property type="term" value="C:cytoplasm"/>
    <property type="evidence" value="ECO:0007669"/>
    <property type="project" value="TreeGrafter"/>
</dbReference>
<name>A0A7M1LGL2_9BACT</name>
<dbReference type="InterPro" id="IPR035985">
    <property type="entry name" value="Ubiquitin-activating_enz"/>
</dbReference>
<dbReference type="InterPro" id="IPR045886">
    <property type="entry name" value="ThiF/MoeB/HesA"/>
</dbReference>
<dbReference type="AlphaFoldDB" id="A0A7M1LGL2"/>
<proteinExistence type="predicted"/>
<protein>
    <submittedName>
        <fullName evidence="2">ThiF family adenylyltransferase</fullName>
    </submittedName>
</protein>
<dbReference type="PANTHER" id="PTHR10953">
    <property type="entry name" value="UBIQUITIN-ACTIVATING ENZYME E1"/>
    <property type="match status" value="1"/>
</dbReference>
<reference evidence="2 3" key="1">
    <citation type="submission" date="2020-10" db="EMBL/GenBank/DDBJ databases">
        <title>Campylobacter and Helicobacter PacBio genomes.</title>
        <authorList>
            <person name="Lane C."/>
        </authorList>
    </citation>
    <scope>NUCLEOTIDE SEQUENCE [LARGE SCALE GENOMIC DNA]</scope>
    <source>
        <strain evidence="2 3">2016D-0077</strain>
    </source>
</reference>
<dbReference type="PANTHER" id="PTHR10953:SF102">
    <property type="entry name" value="ADENYLYLTRANSFERASE AND SULFURTRANSFERASE MOCS3"/>
    <property type="match status" value="1"/>
</dbReference>
<evidence type="ECO:0000313" key="2">
    <source>
        <dbReference type="EMBL" id="QOQ87473.1"/>
    </source>
</evidence>
<gene>
    <name evidence="2" type="ORF">IMC76_01240</name>
</gene>
<keyword evidence="3" id="KW-1185">Reference proteome</keyword>
<dbReference type="Pfam" id="PF00899">
    <property type="entry name" value="ThiF"/>
    <property type="match status" value="1"/>
</dbReference>
<evidence type="ECO:0000259" key="1">
    <source>
        <dbReference type="Pfam" id="PF00899"/>
    </source>
</evidence>
<sequence length="222" mass="24884">MSNYFHRQIQLWGEQTQNSLKHKKILIIGSGGLGSSFAYALGASGIGEIQVVDFDTVSLHNIHRQILFTLNDEGKFKADIFKSVVQSRYDGVEVITHKMKFSEFVSKNSTKFDLIFDATDNLETRSCIDKFAKNTNTPWIYASTQAFHSQVCFFDKASFKPLLKDGINPEGLAAPIVMFAASFSANLGLRYLANLDVKKDTLYYLDISSGELKVSKFSLQKP</sequence>
<dbReference type="Gene3D" id="3.40.50.720">
    <property type="entry name" value="NAD(P)-binding Rossmann-like Domain"/>
    <property type="match status" value="1"/>
</dbReference>
<dbReference type="InterPro" id="IPR000594">
    <property type="entry name" value="ThiF_NAD_FAD-bd"/>
</dbReference>